<feature type="transmembrane region" description="Helical" evidence="6">
    <location>
        <begin position="255"/>
        <end position="288"/>
    </location>
</feature>
<feature type="transmembrane region" description="Helical" evidence="6">
    <location>
        <begin position="114"/>
        <end position="138"/>
    </location>
</feature>
<comment type="caution">
    <text evidence="8">The sequence shown here is derived from an EMBL/GenBank/DDBJ whole genome shotgun (WGS) entry which is preliminary data.</text>
</comment>
<feature type="transmembrane region" description="Helical" evidence="6">
    <location>
        <begin position="55"/>
        <end position="73"/>
    </location>
</feature>
<dbReference type="Pfam" id="PF07690">
    <property type="entry name" value="MFS_1"/>
    <property type="match status" value="1"/>
</dbReference>
<name>A0A833L281_UNCSA</name>
<evidence type="ECO:0000256" key="2">
    <source>
        <dbReference type="ARBA" id="ARBA00022448"/>
    </source>
</evidence>
<organism evidence="8 9">
    <name type="scientific">Candidatus Saganbacteria bacterium</name>
    <dbReference type="NCBI Taxonomy" id="2575572"/>
    <lineage>
        <taxon>Bacteria</taxon>
        <taxon>Bacillati</taxon>
        <taxon>Saganbacteria</taxon>
    </lineage>
</organism>
<dbReference type="PRINTS" id="PR01035">
    <property type="entry name" value="TCRTETA"/>
</dbReference>
<dbReference type="GO" id="GO:0022857">
    <property type="term" value="F:transmembrane transporter activity"/>
    <property type="evidence" value="ECO:0007669"/>
    <property type="project" value="InterPro"/>
</dbReference>
<dbReference type="AlphaFoldDB" id="A0A833L281"/>
<gene>
    <name evidence="8" type="ORF">FD145_226</name>
</gene>
<dbReference type="PANTHER" id="PTHR23504">
    <property type="entry name" value="MAJOR FACILITATOR SUPERFAMILY DOMAIN-CONTAINING PROTEIN 10"/>
    <property type="match status" value="1"/>
</dbReference>
<evidence type="ECO:0000256" key="5">
    <source>
        <dbReference type="ARBA" id="ARBA00023136"/>
    </source>
</evidence>
<dbReference type="CDD" id="cd17330">
    <property type="entry name" value="MFS_SLC46_TetA_like"/>
    <property type="match status" value="1"/>
</dbReference>
<evidence type="ECO:0000313" key="9">
    <source>
        <dbReference type="Proteomes" id="UP000488506"/>
    </source>
</evidence>
<dbReference type="InterPro" id="IPR001958">
    <property type="entry name" value="Tet-R_TetA/multi-R_MdtG-like"/>
</dbReference>
<dbReference type="PANTHER" id="PTHR23504:SF15">
    <property type="entry name" value="MAJOR FACILITATOR SUPERFAMILY (MFS) PROFILE DOMAIN-CONTAINING PROTEIN"/>
    <property type="match status" value="1"/>
</dbReference>
<evidence type="ECO:0000256" key="6">
    <source>
        <dbReference type="SAM" id="Phobius"/>
    </source>
</evidence>
<evidence type="ECO:0000259" key="7">
    <source>
        <dbReference type="PROSITE" id="PS50850"/>
    </source>
</evidence>
<feature type="transmembrane region" description="Helical" evidence="6">
    <location>
        <begin position="183"/>
        <end position="203"/>
    </location>
</feature>
<accession>A0A833L281</accession>
<comment type="subcellular location">
    <subcellularLocation>
        <location evidence="1">Cell membrane</location>
        <topology evidence="1">Multi-pass membrane protein</topology>
    </subcellularLocation>
</comment>
<dbReference type="Proteomes" id="UP000488506">
    <property type="component" value="Unassembled WGS sequence"/>
</dbReference>
<dbReference type="EMBL" id="WPAF01000002">
    <property type="protein sequence ID" value="KAF0135088.1"/>
    <property type="molecule type" value="Genomic_DNA"/>
</dbReference>
<feature type="domain" description="Major facilitator superfamily (MFS) profile" evidence="7">
    <location>
        <begin position="1"/>
        <end position="362"/>
    </location>
</feature>
<reference evidence="8 9" key="1">
    <citation type="submission" date="2019-12" db="EMBL/GenBank/DDBJ databases">
        <authorList>
            <person name="Wolfe R."/>
            <person name="Danczak R."/>
            <person name="Wilkins M."/>
        </authorList>
    </citation>
    <scope>NUCLEOTIDE SEQUENCE [LARGE SCALE GENOMIC DNA]</scope>
    <source>
        <strain evidence="8">X2_MaxBin.013</strain>
    </source>
</reference>
<dbReference type="GO" id="GO:0005886">
    <property type="term" value="C:plasma membrane"/>
    <property type="evidence" value="ECO:0007669"/>
    <property type="project" value="UniProtKB-SubCell"/>
</dbReference>
<keyword evidence="5 6" id="KW-0472">Membrane</keyword>
<sequence length="362" mass="38857">MVGFGVIIPVLPFIAINMGATPFYVGLLIASYSLMQFIFSPIWGSLSDKYGRKPILLIGLFGFTVTFILFGLANSFWMLFLARMAGGILSSACLPSAMAYVADTTSEEERGGGMGLIGAAMGLGLIFGPALGGLSSIWHVGTPFFVSAGIAGINFFFTLFFLKESRKRHSASKIRYNNFGHLLSLRGYMAFIFFLAFLLSYSISNFEVMFPMFAKQRFNFGSFEVGAAFTLMGIIGVVIQGLIIGRLIKAAGEGLVIKIGILLTALGIGLSVFSFNFISLMFFLGVAVVGQGFMRPSLASLISKNTELEEGSTMGLMQSVESLGRIVGPLAGGYLLQIGLLLPYSSTGALNFIFLALSIVFL</sequence>
<feature type="transmembrane region" description="Helical" evidence="6">
    <location>
        <begin position="6"/>
        <end position="34"/>
    </location>
</feature>
<protein>
    <submittedName>
        <fullName evidence="8">Major facilitator superfamily protein</fullName>
    </submittedName>
</protein>
<evidence type="ECO:0000256" key="1">
    <source>
        <dbReference type="ARBA" id="ARBA00004651"/>
    </source>
</evidence>
<keyword evidence="2" id="KW-0813">Transport</keyword>
<dbReference type="InterPro" id="IPR020846">
    <property type="entry name" value="MFS_dom"/>
</dbReference>
<dbReference type="SUPFAM" id="SSF103473">
    <property type="entry name" value="MFS general substrate transporter"/>
    <property type="match status" value="1"/>
</dbReference>
<feature type="transmembrane region" description="Helical" evidence="6">
    <location>
        <begin position="223"/>
        <end position="243"/>
    </location>
</feature>
<keyword evidence="4 6" id="KW-1133">Transmembrane helix</keyword>
<evidence type="ECO:0000256" key="3">
    <source>
        <dbReference type="ARBA" id="ARBA00022692"/>
    </source>
</evidence>
<evidence type="ECO:0000313" key="8">
    <source>
        <dbReference type="EMBL" id="KAF0135088.1"/>
    </source>
</evidence>
<feature type="transmembrane region" description="Helical" evidence="6">
    <location>
        <begin position="144"/>
        <end position="162"/>
    </location>
</feature>
<dbReference type="PROSITE" id="PS50850">
    <property type="entry name" value="MFS"/>
    <property type="match status" value="1"/>
</dbReference>
<keyword evidence="3 6" id="KW-0812">Transmembrane</keyword>
<evidence type="ECO:0000256" key="4">
    <source>
        <dbReference type="ARBA" id="ARBA00022989"/>
    </source>
</evidence>
<dbReference type="InterPro" id="IPR011701">
    <property type="entry name" value="MFS"/>
</dbReference>
<dbReference type="InterPro" id="IPR036259">
    <property type="entry name" value="MFS_trans_sf"/>
</dbReference>
<proteinExistence type="predicted"/>
<feature type="transmembrane region" description="Helical" evidence="6">
    <location>
        <begin position="334"/>
        <end position="361"/>
    </location>
</feature>
<dbReference type="Gene3D" id="1.20.1250.20">
    <property type="entry name" value="MFS general substrate transporter like domains"/>
    <property type="match status" value="1"/>
</dbReference>